<dbReference type="EMBL" id="CP031226">
    <property type="protein sequence ID" value="AXH59649.1"/>
    <property type="molecule type" value="Genomic_DNA"/>
</dbReference>
<name>A0AAD0M5J3_PSEAV</name>
<geneLocation type="plasmid" evidence="2">
    <name>pmppla107</name>
</geneLocation>
<proteinExistence type="predicted"/>
<dbReference type="GeneID" id="39474463"/>
<accession>A0AAD0M5J3</accession>
<evidence type="ECO:0000313" key="1">
    <source>
        <dbReference type="EMBL" id="AXH59649.1"/>
    </source>
</evidence>
<gene>
    <name evidence="1" type="ORF">PLA107_030970</name>
</gene>
<protein>
    <submittedName>
        <fullName evidence="1">Uncharacterized protein</fullName>
    </submittedName>
</protein>
<dbReference type="RefSeq" id="WP_005742117.1">
    <property type="nucleotide sequence ID" value="NZ_CP031226.1"/>
</dbReference>
<dbReference type="AlphaFoldDB" id="A0AAD0M5J3"/>
<keyword evidence="1" id="KW-0614">Plasmid</keyword>
<evidence type="ECO:0000313" key="2">
    <source>
        <dbReference type="Proteomes" id="UP000006426"/>
    </source>
</evidence>
<dbReference type="Proteomes" id="UP000006426">
    <property type="component" value="Plasmid pmppla107"/>
</dbReference>
<reference evidence="1 2" key="1">
    <citation type="journal article" date="2011" name="PLoS Pathog.">
        <title>Dynamic evolution of pathogenicity revealed by sequencing and comparative genomics of 19 Pseudomonas syringae isolates.</title>
        <authorList>
            <person name="Baltrus D.A."/>
            <person name="Nishimura M.T."/>
            <person name="Romanchuk A."/>
            <person name="Chang J.H."/>
            <person name="Mukhtar M.S."/>
            <person name="Cherkis K."/>
            <person name="Roach J."/>
            <person name="Grant S.R."/>
            <person name="Jones C.D."/>
            <person name="Dangl J.L."/>
        </authorList>
    </citation>
    <scope>NUCLEOTIDE SEQUENCE [LARGE SCALE GENOMIC DNA]</scope>
    <source>
        <strain evidence="1 2">M301315</strain>
    </source>
</reference>
<organism evidence="1 2">
    <name type="scientific">Pseudomonas amygdali pv. lachrymans str. M301315</name>
    <dbReference type="NCBI Taxonomy" id="629260"/>
    <lineage>
        <taxon>Bacteria</taxon>
        <taxon>Pseudomonadati</taxon>
        <taxon>Pseudomonadota</taxon>
        <taxon>Gammaproteobacteria</taxon>
        <taxon>Pseudomonadales</taxon>
        <taxon>Pseudomonadaceae</taxon>
        <taxon>Pseudomonas</taxon>
        <taxon>Pseudomonas amygdali</taxon>
    </lineage>
</organism>
<sequence length="404" mass="45165">MNRLTYLSQKILDAIPLSPEVSEFLKQQETFTPREISEFWVKNPDVVISAAFHSPKDMKTFSLDPEVAANITQLWKMPGEIINIAQIMGNRIRQALSNTLIPDDDLKVERFKRLLDERLFKDMPAKLTGAEVLSISMTSFQTICFLMAIETVKAGKAPERIENTFGSAPALDGLLEELVSLSENSPVAKEIALWMLENRATTYVGIHVPASVNFLQNAKRDLLIARYIDKDDLVIKGKVPTHKIYNSIVMGSIISEDLEFKELCINEARNLLEPARKSMGEITKGYSSCMPPESIKRILAKMIDGIYDEALKHGARVSDLLPGIQMVLHLFPSEPNAHDPSGLLTSVEFDSGKAAELLAHYSKTHPISLNLQGLRSHGLSEWQAEVVKKTFPGPRRVQSQDMEP</sequence>